<protein>
    <submittedName>
        <fullName evidence="1">Uncharacterized protein</fullName>
    </submittedName>
</protein>
<organism evidence="1 2">
    <name type="scientific">Cyphellophora attinorum</name>
    <dbReference type="NCBI Taxonomy" id="1664694"/>
    <lineage>
        <taxon>Eukaryota</taxon>
        <taxon>Fungi</taxon>
        <taxon>Dikarya</taxon>
        <taxon>Ascomycota</taxon>
        <taxon>Pezizomycotina</taxon>
        <taxon>Eurotiomycetes</taxon>
        <taxon>Chaetothyriomycetidae</taxon>
        <taxon>Chaetothyriales</taxon>
        <taxon>Cyphellophoraceae</taxon>
        <taxon>Cyphellophora</taxon>
    </lineage>
</organism>
<accession>A0A0N1H2V9</accession>
<evidence type="ECO:0000313" key="1">
    <source>
        <dbReference type="EMBL" id="KPI39135.1"/>
    </source>
</evidence>
<dbReference type="RefSeq" id="XP_017999098.1">
    <property type="nucleotide sequence ID" value="XM_018144779.1"/>
</dbReference>
<comment type="caution">
    <text evidence="1">The sequence shown here is derived from an EMBL/GenBank/DDBJ whole genome shotgun (WGS) entry which is preliminary data.</text>
</comment>
<dbReference type="VEuPathDB" id="FungiDB:AB675_4626"/>
<reference evidence="1 2" key="1">
    <citation type="submission" date="2015-06" db="EMBL/GenBank/DDBJ databases">
        <title>Draft genome of the ant-associated black yeast Phialophora attae CBS 131958.</title>
        <authorList>
            <person name="Moreno L.F."/>
            <person name="Stielow B.J."/>
            <person name="de Hoog S."/>
            <person name="Vicente V.A."/>
            <person name="Weiss V.A."/>
            <person name="de Vries M."/>
            <person name="Cruz L.M."/>
            <person name="Souza E.M."/>
        </authorList>
    </citation>
    <scope>NUCLEOTIDE SEQUENCE [LARGE SCALE GENOMIC DNA]</scope>
    <source>
        <strain evidence="1 2">CBS 131958</strain>
    </source>
</reference>
<dbReference type="AlphaFoldDB" id="A0A0N1H2V9"/>
<proteinExistence type="predicted"/>
<name>A0A0N1H2V9_9EURO</name>
<dbReference type="GeneID" id="28736659"/>
<gene>
    <name evidence="1" type="ORF">AB675_4626</name>
</gene>
<evidence type="ECO:0000313" key="2">
    <source>
        <dbReference type="Proteomes" id="UP000038010"/>
    </source>
</evidence>
<sequence>MASFFHFGRSTDSDEKDYFIFIGSRTHFLLSRSLTDRLPDGVFSAIGADRTYWFAFDQQHEWFSFFNGAGGRLGNTKTDWSYHLEPALRDFLNDNRGDSPRAVFGPDGTCLLWTLKQPERLGASRTAGRWFDQGQKAEMGRMLKNEWTGQSTVPIQFAALGVRGTYYIQFDDGSPSRYDFRKYYQSLVEYVNRRRPHIMFLALHPQDPNQYFLIEKNGNIRARVSPRIYAELRPALDKERQYNKIDVDISTVMPRRLVSYRVAEMRHTYSYP</sequence>
<dbReference type="Proteomes" id="UP000038010">
    <property type="component" value="Unassembled WGS sequence"/>
</dbReference>
<dbReference type="EMBL" id="LFJN01000016">
    <property type="protein sequence ID" value="KPI39135.1"/>
    <property type="molecule type" value="Genomic_DNA"/>
</dbReference>
<keyword evidence="2" id="KW-1185">Reference proteome</keyword>